<feature type="chain" id="PRO_5041335488" evidence="2">
    <location>
        <begin position="22"/>
        <end position="566"/>
    </location>
</feature>
<accession>A0AA35WGJ9</accession>
<keyword evidence="2" id="KW-0732">Signal</keyword>
<dbReference type="AlphaFoldDB" id="A0AA35WGJ9"/>
<evidence type="ECO:0000313" key="3">
    <source>
        <dbReference type="EMBL" id="CAI8020663.1"/>
    </source>
</evidence>
<reference evidence="3" key="1">
    <citation type="submission" date="2023-03" db="EMBL/GenBank/DDBJ databases">
        <authorList>
            <person name="Steffen K."/>
            <person name="Cardenas P."/>
        </authorList>
    </citation>
    <scope>NUCLEOTIDE SEQUENCE</scope>
</reference>
<protein>
    <submittedName>
        <fullName evidence="3">Uncharacterized protein</fullName>
    </submittedName>
</protein>
<feature type="signal peptide" evidence="2">
    <location>
        <begin position="1"/>
        <end position="21"/>
    </location>
</feature>
<feature type="compositionally biased region" description="Polar residues" evidence="1">
    <location>
        <begin position="523"/>
        <end position="532"/>
    </location>
</feature>
<dbReference type="Proteomes" id="UP001174909">
    <property type="component" value="Unassembled WGS sequence"/>
</dbReference>
<evidence type="ECO:0000256" key="2">
    <source>
        <dbReference type="SAM" id="SignalP"/>
    </source>
</evidence>
<comment type="caution">
    <text evidence="3">The sequence shown here is derived from an EMBL/GenBank/DDBJ whole genome shotgun (WGS) entry which is preliminary data.</text>
</comment>
<feature type="region of interest" description="Disordered" evidence="1">
    <location>
        <begin position="474"/>
        <end position="532"/>
    </location>
</feature>
<gene>
    <name evidence="3" type="ORF">GBAR_LOCUS12346</name>
</gene>
<proteinExistence type="predicted"/>
<feature type="compositionally biased region" description="Low complexity" evidence="1">
    <location>
        <begin position="474"/>
        <end position="521"/>
    </location>
</feature>
<sequence>MDVSCWLLSLLTLIVAVQCRALALPVTNHEESHSQYKRTPSSFSSSSSASSSVPAVASTGSNSQLCQFSQGSCHFYSHCIESNFHCGPTGFTQAYAKSRCEIIDQLRNVDDESCEHCIGNRAIYEWAVHQDSCLKQKLQSLVERDYATEHSDPPTCLELEKDGLKLMEECSREQSGDFCSSLAGSNHGAIQRDIEKIARHMRINAYYATQVERMLNNLILNCGQEDHIATIANSVLSEGFHSQRLVFCTVILSYLTEIINSTYAMRMVAQHLDRPEDQFRVSGYDESRRCVSNYRYPAEITPAANDKLLFVTWSPEPNDDLVETIQGTGRGYVEQDTTEDDSHIDIFFYRYTPLQSSEDFPECGDGMRQAGEICDMGVGNIEADPDNEDTMGCSLTCVPVHTRVECSTGQFATSECWLVVCGDGVRSASEECDVGSDAAGSGCSSCSRDPEYTCTTTYNSTSVCTHVSTTTQTTLYPPATTSPPSKLPTSTSSSVSHHSLSSTSSSAAPPHSPRSPISPHLTNPPTVGQLHSSSQASTHLRWRNMAFQCLVSILLSWTAVHLLIAR</sequence>
<evidence type="ECO:0000313" key="4">
    <source>
        <dbReference type="Proteomes" id="UP001174909"/>
    </source>
</evidence>
<dbReference type="EMBL" id="CASHTH010001841">
    <property type="protein sequence ID" value="CAI8020663.1"/>
    <property type="molecule type" value="Genomic_DNA"/>
</dbReference>
<organism evidence="3 4">
    <name type="scientific">Geodia barretti</name>
    <name type="common">Barrett's horny sponge</name>
    <dbReference type="NCBI Taxonomy" id="519541"/>
    <lineage>
        <taxon>Eukaryota</taxon>
        <taxon>Metazoa</taxon>
        <taxon>Porifera</taxon>
        <taxon>Demospongiae</taxon>
        <taxon>Heteroscleromorpha</taxon>
        <taxon>Tetractinellida</taxon>
        <taxon>Astrophorina</taxon>
        <taxon>Geodiidae</taxon>
        <taxon>Geodia</taxon>
    </lineage>
</organism>
<evidence type="ECO:0000256" key="1">
    <source>
        <dbReference type="SAM" id="MobiDB-lite"/>
    </source>
</evidence>
<keyword evidence="4" id="KW-1185">Reference proteome</keyword>
<name>A0AA35WGJ9_GEOBA</name>